<feature type="compositionally biased region" description="Acidic residues" evidence="1">
    <location>
        <begin position="190"/>
        <end position="217"/>
    </location>
</feature>
<accession>A0A166B5V5</accession>
<feature type="compositionally biased region" description="Low complexity" evidence="1">
    <location>
        <begin position="180"/>
        <end position="189"/>
    </location>
</feature>
<evidence type="ECO:0000313" key="2">
    <source>
        <dbReference type="EMBL" id="KZV98129.1"/>
    </source>
</evidence>
<feature type="region of interest" description="Disordered" evidence="1">
    <location>
        <begin position="64"/>
        <end position="217"/>
    </location>
</feature>
<proteinExistence type="predicted"/>
<reference evidence="2 3" key="1">
    <citation type="journal article" date="2016" name="Mol. Biol. Evol.">
        <title>Comparative Genomics of Early-Diverging Mushroom-Forming Fungi Provides Insights into the Origins of Lignocellulose Decay Capabilities.</title>
        <authorList>
            <person name="Nagy L.G."/>
            <person name="Riley R."/>
            <person name="Tritt A."/>
            <person name="Adam C."/>
            <person name="Daum C."/>
            <person name="Floudas D."/>
            <person name="Sun H."/>
            <person name="Yadav J.S."/>
            <person name="Pangilinan J."/>
            <person name="Larsson K.H."/>
            <person name="Matsuura K."/>
            <person name="Barry K."/>
            <person name="Labutti K."/>
            <person name="Kuo R."/>
            <person name="Ohm R.A."/>
            <person name="Bhattacharya S.S."/>
            <person name="Shirouzu T."/>
            <person name="Yoshinaga Y."/>
            <person name="Martin F.M."/>
            <person name="Grigoriev I.V."/>
            <person name="Hibbett D.S."/>
        </authorList>
    </citation>
    <scope>NUCLEOTIDE SEQUENCE [LARGE SCALE GENOMIC DNA]</scope>
    <source>
        <strain evidence="2 3">HHB12029</strain>
    </source>
</reference>
<feature type="compositionally biased region" description="Basic and acidic residues" evidence="1">
    <location>
        <begin position="128"/>
        <end position="145"/>
    </location>
</feature>
<dbReference type="AlphaFoldDB" id="A0A166B5V5"/>
<name>A0A166B5V5_EXIGL</name>
<organism evidence="2 3">
    <name type="scientific">Exidia glandulosa HHB12029</name>
    <dbReference type="NCBI Taxonomy" id="1314781"/>
    <lineage>
        <taxon>Eukaryota</taxon>
        <taxon>Fungi</taxon>
        <taxon>Dikarya</taxon>
        <taxon>Basidiomycota</taxon>
        <taxon>Agaricomycotina</taxon>
        <taxon>Agaricomycetes</taxon>
        <taxon>Auriculariales</taxon>
        <taxon>Exidiaceae</taxon>
        <taxon>Exidia</taxon>
    </lineage>
</organism>
<dbReference type="InParanoid" id="A0A166B5V5"/>
<dbReference type="EMBL" id="KV425922">
    <property type="protein sequence ID" value="KZV98129.1"/>
    <property type="molecule type" value="Genomic_DNA"/>
</dbReference>
<evidence type="ECO:0000256" key="1">
    <source>
        <dbReference type="SAM" id="MobiDB-lite"/>
    </source>
</evidence>
<sequence>MSNDRPPTKYSVLKSWGGRPNFQHSHGLKMIPDDIDEGNTILEHILEDAKAQWEEEHGGKVDVDAGLDNAQIPDDEPGAAYDLPPESPRDEYVTYYSTPPHGVYEEVSTGGYHEEQSQADGQVGSDPSGHHEYDAAPYQDDHHAIGGDYGSSEVQSSFYEDGGASYEYDGGNASDVSGPSYDDGAGSYDDGADSYDDGGDSYDYDDGDDYDYDYNSD</sequence>
<dbReference type="OrthoDB" id="4232400at2759"/>
<keyword evidence="3" id="KW-1185">Reference proteome</keyword>
<dbReference type="Proteomes" id="UP000077266">
    <property type="component" value="Unassembled WGS sequence"/>
</dbReference>
<protein>
    <submittedName>
        <fullName evidence="2">Uncharacterized protein</fullName>
    </submittedName>
</protein>
<evidence type="ECO:0000313" key="3">
    <source>
        <dbReference type="Proteomes" id="UP000077266"/>
    </source>
</evidence>
<gene>
    <name evidence="2" type="ORF">EXIGLDRAFT_728954</name>
</gene>